<organism evidence="12">
    <name type="scientific">Salinicola endophyticus</name>
    <dbReference type="NCBI Taxonomy" id="1949083"/>
    <lineage>
        <taxon>Bacteria</taxon>
        <taxon>Pseudomonadati</taxon>
        <taxon>Pseudomonadota</taxon>
        <taxon>Gammaproteobacteria</taxon>
        <taxon>Oceanospirillales</taxon>
        <taxon>Halomonadaceae</taxon>
        <taxon>Salinicola</taxon>
    </lineage>
</organism>
<accession>A0AB74UAD0</accession>
<evidence type="ECO:0000256" key="2">
    <source>
        <dbReference type="ARBA" id="ARBA00009881"/>
    </source>
</evidence>
<keyword evidence="4" id="KW-0285">Flavoprotein</keyword>
<evidence type="ECO:0000256" key="7">
    <source>
        <dbReference type="ARBA" id="ARBA00023002"/>
    </source>
</evidence>
<dbReference type="InterPro" id="IPR004136">
    <property type="entry name" value="NMO"/>
</dbReference>
<evidence type="ECO:0000256" key="4">
    <source>
        <dbReference type="ARBA" id="ARBA00022630"/>
    </source>
</evidence>
<dbReference type="Pfam" id="PF03060">
    <property type="entry name" value="NMO"/>
    <property type="match status" value="1"/>
</dbReference>
<keyword evidence="3" id="KW-0216">Detoxification</keyword>
<dbReference type="GO" id="GO:0018580">
    <property type="term" value="F:nitronate monooxygenase activity"/>
    <property type="evidence" value="ECO:0007669"/>
    <property type="project" value="InterPro"/>
</dbReference>
<dbReference type="SUPFAM" id="SSF51412">
    <property type="entry name" value="Inosine monophosphate dehydrogenase (IMPDH)"/>
    <property type="match status" value="1"/>
</dbReference>
<evidence type="ECO:0000256" key="11">
    <source>
        <dbReference type="ARBA" id="ARBA00067136"/>
    </source>
</evidence>
<evidence type="ECO:0000256" key="1">
    <source>
        <dbReference type="ARBA" id="ARBA00001917"/>
    </source>
</evidence>
<gene>
    <name evidence="12" type="ORF">ABV408_13445</name>
</gene>
<evidence type="ECO:0000256" key="9">
    <source>
        <dbReference type="ARBA" id="ARBA00031155"/>
    </source>
</evidence>
<dbReference type="PANTHER" id="PTHR42747">
    <property type="entry name" value="NITRONATE MONOOXYGENASE-RELATED"/>
    <property type="match status" value="1"/>
</dbReference>
<dbReference type="Gene3D" id="3.20.20.70">
    <property type="entry name" value="Aldolase class I"/>
    <property type="match status" value="1"/>
</dbReference>
<protein>
    <recommendedName>
        <fullName evidence="11">Nitronate monooxygenase</fullName>
    </recommendedName>
    <alternativeName>
        <fullName evidence="9">Propionate 3-nitronate monooxygenase</fullName>
    </alternativeName>
</protein>
<dbReference type="InterPro" id="IPR013785">
    <property type="entry name" value="Aldolase_TIM"/>
</dbReference>
<dbReference type="AlphaFoldDB" id="A0AB74UAD0"/>
<dbReference type="GO" id="GO:0009636">
    <property type="term" value="P:response to toxic substance"/>
    <property type="evidence" value="ECO:0007669"/>
    <property type="project" value="UniProtKB-KW"/>
</dbReference>
<proteinExistence type="inferred from homology"/>
<name>A0AB74UAD0_9GAMM</name>
<reference evidence="12" key="1">
    <citation type="submission" date="2024-06" db="EMBL/GenBank/DDBJ databases">
        <title>Complete genome of Salinicola endophyticus HNIBRBA4755.</title>
        <authorList>
            <person name="Shin S.Y."/>
            <person name="Kang H."/>
            <person name="Song J."/>
        </authorList>
    </citation>
    <scope>NUCLEOTIDE SEQUENCE</scope>
    <source>
        <strain evidence="12">HNIBRBA4755</strain>
    </source>
</reference>
<evidence type="ECO:0000313" key="12">
    <source>
        <dbReference type="EMBL" id="XCJ78434.1"/>
    </source>
</evidence>
<keyword evidence="8 12" id="KW-0503">Monooxygenase</keyword>
<comment type="cofactor">
    <cofactor evidence="1">
        <name>FMN</name>
        <dbReference type="ChEBI" id="CHEBI:58210"/>
    </cofactor>
</comment>
<evidence type="ECO:0000256" key="5">
    <source>
        <dbReference type="ARBA" id="ARBA00022643"/>
    </source>
</evidence>
<dbReference type="GO" id="GO:0000166">
    <property type="term" value="F:nucleotide binding"/>
    <property type="evidence" value="ECO:0007669"/>
    <property type="project" value="UniProtKB-KW"/>
</dbReference>
<comment type="similarity">
    <text evidence="2">Belongs to the nitronate monooxygenase family. NMO class I subfamily.</text>
</comment>
<evidence type="ECO:0000256" key="10">
    <source>
        <dbReference type="ARBA" id="ARBA00049401"/>
    </source>
</evidence>
<dbReference type="RefSeq" id="WP_353979435.1">
    <property type="nucleotide sequence ID" value="NZ_CP159578.1"/>
</dbReference>
<sequence length="359" mass="37562">MNPRHASTQALFQTLTLTLPLLQAPMAGTATPELAAAVSNAGALGGLGLGASTPAAAHMAITRTQALTARPFQVNLFCHAALARDSEVESRWIERARPLFETFGSAPPPALEEIYSPFQLDPAMLEVLQETRPAVVSFHFGLPTAAQIESLRRAGCLLLATATSLDEGRRIAASGLDAIIAQGWSAGGHRGIFDPEVEDERLSTEALTRRLVAEFDLPIIAAGGLMDGVDIARALSWGASAAQLGTAFIGCPESAADPAYRERLAVGGKTVMTRAISGRPARCLENGFTAWARDAQADEIPAYPCAYDLGKALNAAAKANGDGTYGAQWAGTGADRARTLPATALVEAIAAEWRQASST</sequence>
<comment type="catalytic activity">
    <reaction evidence="10">
        <text>3 propionate 3-nitronate + 3 O2 + H2O = 3 3-oxopropanoate + 2 nitrate + nitrite + H2O2 + 3 H(+)</text>
        <dbReference type="Rhea" id="RHEA:57332"/>
        <dbReference type="ChEBI" id="CHEBI:15377"/>
        <dbReference type="ChEBI" id="CHEBI:15378"/>
        <dbReference type="ChEBI" id="CHEBI:15379"/>
        <dbReference type="ChEBI" id="CHEBI:16240"/>
        <dbReference type="ChEBI" id="CHEBI:16301"/>
        <dbReference type="ChEBI" id="CHEBI:17632"/>
        <dbReference type="ChEBI" id="CHEBI:33190"/>
        <dbReference type="ChEBI" id="CHEBI:136067"/>
    </reaction>
</comment>
<keyword evidence="5" id="KW-0288">FMN</keyword>
<dbReference type="PANTHER" id="PTHR42747:SF3">
    <property type="entry name" value="NITRONATE MONOOXYGENASE-RELATED"/>
    <property type="match status" value="1"/>
</dbReference>
<keyword evidence="7 12" id="KW-0560">Oxidoreductase</keyword>
<evidence type="ECO:0000256" key="3">
    <source>
        <dbReference type="ARBA" id="ARBA00022575"/>
    </source>
</evidence>
<dbReference type="FunFam" id="3.20.20.70:FF:000154">
    <property type="entry name" value="Probable nitronate monooxygenase"/>
    <property type="match status" value="1"/>
</dbReference>
<dbReference type="EMBL" id="CP159578">
    <property type="protein sequence ID" value="XCJ78434.1"/>
    <property type="molecule type" value="Genomic_DNA"/>
</dbReference>
<evidence type="ECO:0000256" key="8">
    <source>
        <dbReference type="ARBA" id="ARBA00023033"/>
    </source>
</evidence>
<evidence type="ECO:0000256" key="6">
    <source>
        <dbReference type="ARBA" id="ARBA00022741"/>
    </source>
</evidence>
<keyword evidence="6" id="KW-0547">Nucleotide-binding</keyword>
<dbReference type="CDD" id="cd04730">
    <property type="entry name" value="NPD_like"/>
    <property type="match status" value="1"/>
</dbReference>